<organism evidence="2 3">
    <name type="scientific">Portunus trituberculatus</name>
    <name type="common">Swimming crab</name>
    <name type="synonym">Neptunus trituberculatus</name>
    <dbReference type="NCBI Taxonomy" id="210409"/>
    <lineage>
        <taxon>Eukaryota</taxon>
        <taxon>Metazoa</taxon>
        <taxon>Ecdysozoa</taxon>
        <taxon>Arthropoda</taxon>
        <taxon>Crustacea</taxon>
        <taxon>Multicrustacea</taxon>
        <taxon>Malacostraca</taxon>
        <taxon>Eumalacostraca</taxon>
        <taxon>Eucarida</taxon>
        <taxon>Decapoda</taxon>
        <taxon>Pleocyemata</taxon>
        <taxon>Brachyura</taxon>
        <taxon>Eubrachyura</taxon>
        <taxon>Portunoidea</taxon>
        <taxon>Portunidae</taxon>
        <taxon>Portuninae</taxon>
        <taxon>Portunus</taxon>
    </lineage>
</organism>
<proteinExistence type="predicted"/>
<dbReference type="Proteomes" id="UP000324222">
    <property type="component" value="Unassembled WGS sequence"/>
</dbReference>
<evidence type="ECO:0000313" key="3">
    <source>
        <dbReference type="Proteomes" id="UP000324222"/>
    </source>
</evidence>
<feature type="region of interest" description="Disordered" evidence="1">
    <location>
        <begin position="1"/>
        <end position="20"/>
    </location>
</feature>
<evidence type="ECO:0000313" key="2">
    <source>
        <dbReference type="EMBL" id="MPC46580.1"/>
    </source>
</evidence>
<name>A0A5B7FG51_PORTR</name>
<feature type="compositionally biased region" description="Polar residues" evidence="1">
    <location>
        <begin position="30"/>
        <end position="55"/>
    </location>
</feature>
<evidence type="ECO:0000256" key="1">
    <source>
        <dbReference type="SAM" id="MobiDB-lite"/>
    </source>
</evidence>
<dbReference type="EMBL" id="VSRR010007276">
    <property type="protein sequence ID" value="MPC46580.1"/>
    <property type="molecule type" value="Genomic_DNA"/>
</dbReference>
<keyword evidence="3" id="KW-1185">Reference proteome</keyword>
<gene>
    <name evidence="2" type="ORF">E2C01_040302</name>
</gene>
<reference evidence="2 3" key="1">
    <citation type="submission" date="2019-05" db="EMBL/GenBank/DDBJ databases">
        <title>Another draft genome of Portunus trituberculatus and its Hox gene families provides insights of decapod evolution.</title>
        <authorList>
            <person name="Jeong J.-H."/>
            <person name="Song I."/>
            <person name="Kim S."/>
            <person name="Choi T."/>
            <person name="Kim D."/>
            <person name="Ryu S."/>
            <person name="Kim W."/>
        </authorList>
    </citation>
    <scope>NUCLEOTIDE SEQUENCE [LARGE SCALE GENOMIC DNA]</scope>
    <source>
        <tissue evidence="2">Muscle</tissue>
    </source>
</reference>
<feature type="region of interest" description="Disordered" evidence="1">
    <location>
        <begin position="30"/>
        <end position="56"/>
    </location>
</feature>
<sequence length="113" mass="12438">MSSDALQISTHRQETSLEGNKLDTSCISVLLPTNSPRSRPTSLPSHSPHRGQTSGAPGLYVPALLIRVRIIHRPSSTCRYQPQLLSGQATLKGRRAMHTTTLPYGWVTRKPLL</sequence>
<accession>A0A5B7FG51</accession>
<dbReference type="AlphaFoldDB" id="A0A5B7FG51"/>
<comment type="caution">
    <text evidence="2">The sequence shown here is derived from an EMBL/GenBank/DDBJ whole genome shotgun (WGS) entry which is preliminary data.</text>
</comment>
<protein>
    <submittedName>
        <fullName evidence="2">Uncharacterized protein</fullName>
    </submittedName>
</protein>